<dbReference type="InterPro" id="IPR036709">
    <property type="entry name" value="Autotransporte_beta_dom_sf"/>
</dbReference>
<evidence type="ECO:0000313" key="5">
    <source>
        <dbReference type="Proteomes" id="UP000238801"/>
    </source>
</evidence>
<comment type="caution">
    <text evidence="4">The sequence shown here is derived from an EMBL/GenBank/DDBJ whole genome shotgun (WGS) entry which is preliminary data.</text>
</comment>
<evidence type="ECO:0000259" key="3">
    <source>
        <dbReference type="PROSITE" id="PS51208"/>
    </source>
</evidence>
<keyword evidence="5" id="KW-1185">Reference proteome</keyword>
<dbReference type="InterPro" id="IPR006315">
    <property type="entry name" value="OM_autotransptr_brl_dom"/>
</dbReference>
<feature type="signal peptide" evidence="2">
    <location>
        <begin position="1"/>
        <end position="29"/>
    </location>
</feature>
<dbReference type="OrthoDB" id="7486720at2"/>
<organism evidence="4 5">
    <name type="scientific">Hasllibacter halocynthiae</name>
    <dbReference type="NCBI Taxonomy" id="595589"/>
    <lineage>
        <taxon>Bacteria</taxon>
        <taxon>Pseudomonadati</taxon>
        <taxon>Pseudomonadota</taxon>
        <taxon>Alphaproteobacteria</taxon>
        <taxon>Rhodobacterales</taxon>
        <taxon>Roseobacteraceae</taxon>
        <taxon>Hasllibacter</taxon>
    </lineage>
</organism>
<dbReference type="Proteomes" id="UP000238801">
    <property type="component" value="Unassembled WGS sequence"/>
</dbReference>
<keyword evidence="2" id="KW-0732">Signal</keyword>
<dbReference type="SUPFAM" id="SSF51126">
    <property type="entry name" value="Pectin lyase-like"/>
    <property type="match status" value="1"/>
</dbReference>
<dbReference type="NCBIfam" id="TIGR01414">
    <property type="entry name" value="autotrans_barl"/>
    <property type="match status" value="1"/>
</dbReference>
<dbReference type="RefSeq" id="WP_106161774.1">
    <property type="nucleotide sequence ID" value="NZ_PVTT01000003.1"/>
</dbReference>
<evidence type="ECO:0000256" key="2">
    <source>
        <dbReference type="SAM" id="SignalP"/>
    </source>
</evidence>
<dbReference type="SMART" id="SM00869">
    <property type="entry name" value="Autotransporter"/>
    <property type="match status" value="1"/>
</dbReference>
<dbReference type="AlphaFoldDB" id="A0A2T0WZD7"/>
<gene>
    <name evidence="4" type="ORF">BCF33_2742</name>
</gene>
<proteinExistence type="predicted"/>
<evidence type="ECO:0000313" key="4">
    <source>
        <dbReference type="EMBL" id="PRY92049.1"/>
    </source>
</evidence>
<dbReference type="InterPro" id="IPR011050">
    <property type="entry name" value="Pectin_lyase_fold/virulence"/>
</dbReference>
<evidence type="ECO:0000256" key="1">
    <source>
        <dbReference type="SAM" id="MobiDB-lite"/>
    </source>
</evidence>
<dbReference type="InterPro" id="IPR005546">
    <property type="entry name" value="Autotransporte_beta"/>
</dbReference>
<name>A0A2T0WZD7_9RHOB</name>
<dbReference type="Gene3D" id="2.40.128.130">
    <property type="entry name" value="Autotransporter beta-domain"/>
    <property type="match status" value="1"/>
</dbReference>
<feature type="chain" id="PRO_5015773531" evidence="2">
    <location>
        <begin position="30"/>
        <end position="835"/>
    </location>
</feature>
<feature type="domain" description="Autotransporter" evidence="3">
    <location>
        <begin position="545"/>
        <end position="835"/>
    </location>
</feature>
<dbReference type="Pfam" id="PF03797">
    <property type="entry name" value="Autotransporter"/>
    <property type="match status" value="1"/>
</dbReference>
<dbReference type="PROSITE" id="PS51208">
    <property type="entry name" value="AUTOTRANSPORTER"/>
    <property type="match status" value="1"/>
</dbReference>
<dbReference type="GO" id="GO:0019867">
    <property type="term" value="C:outer membrane"/>
    <property type="evidence" value="ECO:0007669"/>
    <property type="project" value="InterPro"/>
</dbReference>
<accession>A0A2T0WZD7</accession>
<reference evidence="4 5" key="1">
    <citation type="submission" date="2018-03" db="EMBL/GenBank/DDBJ databases">
        <title>Genomic Encyclopedia of Archaeal and Bacterial Type Strains, Phase II (KMG-II): from individual species to whole genera.</title>
        <authorList>
            <person name="Goeker M."/>
        </authorList>
    </citation>
    <scope>NUCLEOTIDE SEQUENCE [LARGE SCALE GENOMIC DNA]</scope>
    <source>
        <strain evidence="4 5">DSM 29318</strain>
    </source>
</reference>
<feature type="compositionally biased region" description="Polar residues" evidence="1">
    <location>
        <begin position="42"/>
        <end position="54"/>
    </location>
</feature>
<protein>
    <submittedName>
        <fullName evidence="4">Outer membrane autotransporter protein</fullName>
    </submittedName>
</protein>
<dbReference type="SUPFAM" id="SSF103515">
    <property type="entry name" value="Autotransporter"/>
    <property type="match status" value="1"/>
</dbReference>
<sequence>MSRHHFRPLHSASALALVAGLTPPAPAFADCAVTSDVPPPSTASMPSSGDTVTCTAGDPPVENAPIINRAANGVTVVVGDGEAPEEAIRTQRRAIELGDGATITVLGDGEITTTGPDSEGIQLDEAASIRVDGLVRVQGESSEAIDMDYGDIVVGPTGVLEALGPNRTAAQQAEAIEIDNGGGARPGRSTVTVEAGGRVFSQSAEAVQVRSGGVDGTLDLLLAGSAATGVAGGTALRFGDGTDTLTLRPTYELTGLADGGALSDDLILEGGEGTAAEADAEQYLNFELLRKTGAGTWTLTGTAPNFAPDGIVEEGTLVVEGTVARTGMAVPAGTLAGTGTIGALDATGGTVAPGPLGDELGTLDVAGDARFAPGSTFAVDLAPDPAPNPAGTDFPGLASDRLAVEGAATIDGGTIRADGRPGDYPQAGAFTILTAGGGVSGTFDGVTDNLPDIDLRDIYNANSVQLVYRQAQEESPKVIFPSTTDAVADAGRLYTETLQRRGGLVAGAIPTTPETGAVAPITAVPGAAYKGGFIPPPVVAAPRRVAVPAFGAWAVGMGAHAQADGAEASTGAVPGFDADAYGAAAGIERRFGPGGTSLAGLSLGYTRTDVDTDDAVPSSAEVDALHLGVYASTVRGPLTLSGALGYARLDYDFEREFALNDGTLARATSGADGDLYAASLAASYDVSERLGFENLRLAPTATLDALHVTRDATREDGAGVLDLDVDGDDTTRVYAGVGVTVGTTLVAGGTVLTPEASVMWERAFGDLRTVTASAIPAAETDFATAAAPIDRDRLRVGAGLGIEFNDRVSGHVRYDGAFGSDSESHRGSAGVAIHF</sequence>
<feature type="region of interest" description="Disordered" evidence="1">
    <location>
        <begin position="37"/>
        <end position="57"/>
    </location>
</feature>
<dbReference type="EMBL" id="PVTT01000003">
    <property type="protein sequence ID" value="PRY92049.1"/>
    <property type="molecule type" value="Genomic_DNA"/>
</dbReference>